<evidence type="ECO:0000259" key="13">
    <source>
        <dbReference type="Pfam" id="PF07715"/>
    </source>
</evidence>
<organism evidence="14 15">
    <name type="scientific">Mangrovibacterium diazotrophicum</name>
    <dbReference type="NCBI Taxonomy" id="1261403"/>
    <lineage>
        <taxon>Bacteria</taxon>
        <taxon>Pseudomonadati</taxon>
        <taxon>Bacteroidota</taxon>
        <taxon>Bacteroidia</taxon>
        <taxon>Marinilabiliales</taxon>
        <taxon>Prolixibacteraceae</taxon>
        <taxon>Mangrovibacterium</taxon>
    </lineage>
</organism>
<reference evidence="14 15" key="1">
    <citation type="submission" date="2018-09" db="EMBL/GenBank/DDBJ databases">
        <title>Genomic Encyclopedia of Archaeal and Bacterial Type Strains, Phase II (KMG-II): from individual species to whole genera.</title>
        <authorList>
            <person name="Goeker M."/>
        </authorList>
    </citation>
    <scope>NUCLEOTIDE SEQUENCE [LARGE SCALE GENOMIC DNA]</scope>
    <source>
        <strain evidence="14 15">DSM 27148</strain>
    </source>
</reference>
<evidence type="ECO:0000256" key="5">
    <source>
        <dbReference type="ARBA" id="ARBA00022729"/>
    </source>
</evidence>
<dbReference type="SUPFAM" id="SSF56935">
    <property type="entry name" value="Porins"/>
    <property type="match status" value="1"/>
</dbReference>
<comment type="caution">
    <text evidence="14">The sequence shown here is derived from an EMBL/GenBank/DDBJ whole genome shotgun (WGS) entry which is preliminary data.</text>
</comment>
<evidence type="ECO:0000313" key="14">
    <source>
        <dbReference type="EMBL" id="RKD91478.1"/>
    </source>
</evidence>
<keyword evidence="6 11" id="KW-0798">TonB box</keyword>
<evidence type="ECO:0000256" key="7">
    <source>
        <dbReference type="ARBA" id="ARBA00023136"/>
    </source>
</evidence>
<evidence type="ECO:0000313" key="15">
    <source>
        <dbReference type="Proteomes" id="UP000283387"/>
    </source>
</evidence>
<dbReference type="SUPFAM" id="SSF49464">
    <property type="entry name" value="Carboxypeptidase regulatory domain-like"/>
    <property type="match status" value="1"/>
</dbReference>
<dbReference type="Gene3D" id="2.60.40.1120">
    <property type="entry name" value="Carboxypeptidase-like, regulatory domain"/>
    <property type="match status" value="1"/>
</dbReference>
<dbReference type="Pfam" id="PF13715">
    <property type="entry name" value="CarbopepD_reg_2"/>
    <property type="match status" value="1"/>
</dbReference>
<keyword evidence="3 10" id="KW-1134">Transmembrane beta strand</keyword>
<accession>A0A419W7P4</accession>
<evidence type="ECO:0000256" key="9">
    <source>
        <dbReference type="ARBA" id="ARBA00023237"/>
    </source>
</evidence>
<keyword evidence="5" id="KW-0732">Signal</keyword>
<dbReference type="Pfam" id="PF07715">
    <property type="entry name" value="Plug"/>
    <property type="match status" value="1"/>
</dbReference>
<proteinExistence type="inferred from homology"/>
<keyword evidence="8 14" id="KW-0675">Receptor</keyword>
<feature type="domain" description="TonB-dependent receptor plug" evidence="13">
    <location>
        <begin position="107"/>
        <end position="211"/>
    </location>
</feature>
<evidence type="ECO:0000256" key="8">
    <source>
        <dbReference type="ARBA" id="ARBA00023170"/>
    </source>
</evidence>
<dbReference type="PANTHER" id="PTHR30069:SF29">
    <property type="entry name" value="HEMOGLOBIN AND HEMOGLOBIN-HAPTOGLOBIN-BINDING PROTEIN 1-RELATED"/>
    <property type="match status" value="1"/>
</dbReference>
<evidence type="ECO:0000256" key="2">
    <source>
        <dbReference type="ARBA" id="ARBA00022448"/>
    </source>
</evidence>
<dbReference type="InterPro" id="IPR037066">
    <property type="entry name" value="Plug_dom_sf"/>
</dbReference>
<protein>
    <submittedName>
        <fullName evidence="14">Iron complex outermembrane receptor protein</fullName>
    </submittedName>
</protein>
<evidence type="ECO:0000259" key="12">
    <source>
        <dbReference type="Pfam" id="PF00593"/>
    </source>
</evidence>
<dbReference type="GO" id="GO:0015344">
    <property type="term" value="F:siderophore uptake transmembrane transporter activity"/>
    <property type="evidence" value="ECO:0007669"/>
    <property type="project" value="TreeGrafter"/>
</dbReference>
<keyword evidence="15" id="KW-1185">Reference proteome</keyword>
<dbReference type="InterPro" id="IPR039426">
    <property type="entry name" value="TonB-dep_rcpt-like"/>
</dbReference>
<dbReference type="Gene3D" id="2.170.130.10">
    <property type="entry name" value="TonB-dependent receptor, plug domain"/>
    <property type="match status" value="1"/>
</dbReference>
<dbReference type="EMBL" id="RAPN01000001">
    <property type="protein sequence ID" value="RKD91478.1"/>
    <property type="molecule type" value="Genomic_DNA"/>
</dbReference>
<dbReference type="Proteomes" id="UP000283387">
    <property type="component" value="Unassembled WGS sequence"/>
</dbReference>
<evidence type="ECO:0000256" key="6">
    <source>
        <dbReference type="ARBA" id="ARBA00023077"/>
    </source>
</evidence>
<keyword evidence="2 10" id="KW-0813">Transport</keyword>
<keyword evidence="4 10" id="KW-0812">Transmembrane</keyword>
<feature type="domain" description="TonB-dependent receptor-like beta-barrel" evidence="12">
    <location>
        <begin position="229"/>
        <end position="731"/>
    </location>
</feature>
<dbReference type="InterPro" id="IPR012910">
    <property type="entry name" value="Plug_dom"/>
</dbReference>
<keyword evidence="7 10" id="KW-0472">Membrane</keyword>
<dbReference type="InterPro" id="IPR036942">
    <property type="entry name" value="Beta-barrel_TonB_sf"/>
</dbReference>
<dbReference type="GO" id="GO:0009279">
    <property type="term" value="C:cell outer membrane"/>
    <property type="evidence" value="ECO:0007669"/>
    <property type="project" value="UniProtKB-SubCell"/>
</dbReference>
<evidence type="ECO:0000256" key="4">
    <source>
        <dbReference type="ARBA" id="ARBA00022692"/>
    </source>
</evidence>
<dbReference type="PROSITE" id="PS52016">
    <property type="entry name" value="TONB_DEPENDENT_REC_3"/>
    <property type="match status" value="1"/>
</dbReference>
<name>A0A419W7P4_9BACT</name>
<dbReference type="Pfam" id="PF00593">
    <property type="entry name" value="TonB_dep_Rec_b-barrel"/>
    <property type="match status" value="1"/>
</dbReference>
<dbReference type="InterPro" id="IPR000531">
    <property type="entry name" value="Beta-barrel_TonB"/>
</dbReference>
<comment type="similarity">
    <text evidence="10 11">Belongs to the TonB-dependent receptor family.</text>
</comment>
<comment type="subcellular location">
    <subcellularLocation>
        <location evidence="1 10">Cell outer membrane</location>
        <topology evidence="1 10">Multi-pass membrane protein</topology>
    </subcellularLocation>
</comment>
<dbReference type="AlphaFoldDB" id="A0A419W7P4"/>
<evidence type="ECO:0000256" key="3">
    <source>
        <dbReference type="ARBA" id="ARBA00022452"/>
    </source>
</evidence>
<dbReference type="PANTHER" id="PTHR30069">
    <property type="entry name" value="TONB-DEPENDENT OUTER MEMBRANE RECEPTOR"/>
    <property type="match status" value="1"/>
</dbReference>
<gene>
    <name evidence="14" type="ORF">BC643_1834</name>
</gene>
<evidence type="ECO:0000256" key="11">
    <source>
        <dbReference type="RuleBase" id="RU003357"/>
    </source>
</evidence>
<dbReference type="Gene3D" id="2.40.170.20">
    <property type="entry name" value="TonB-dependent receptor, beta-barrel domain"/>
    <property type="match status" value="1"/>
</dbReference>
<sequence>MALPSDSSSKTELSGKITDAKTQEALPAVTIYFPEIRVGALSDDQGNFSIKNLPASKLTVQISLIGYESITKVIDLRHISNMDFELSESVTEISEVVITGQPGLTEQKRTPAPIAVVPKTELLQNTSTNIIDALAKQPGVSQITTGAGISKPVIRGLGYNRVIVVVDGIRQEGQQWGDEHGVEIDEYGVNHVEILKGPASLAFGSDAMAGVINMISAPTLPTGTIKGNVITNYQSNNGLFGYSANLSGNQNGFIWDARVSGKRAHDYQNDIDGWVGNSAFRENAASALVGLNRAWGFSHLKLSLYNLKPGIVEAEEDEDGGAEEAVERDPKSYQPGAPYQEINHYKAVWDNKFYLGQGNLVALVGFQQNNRKEFESADEYGLYLKLNTLSYDLKYSLSTDNNWSLTGGVGGMWQQSKNEGTEFLVPAYQLFDLGVYAIAHKQIGDFDFSGGLRFDRRHLDSDALYLNSDEEVTTSTDADATERFADFNDSFTGVSGSLGVTYQISKTAYTKLNLSRGFRAPNIAELGSNGVHEGTFSYEIGNTDLKPENSFQIDWGIGLDTKHVSAELNLFNNQVDNYIYSHKLNTTAGADSLIDDVPVFKYTGGKAHLYGGELFVDIHPHPLDFLHFQNTLSYTRGTLSNQPDSAKYLPMIPPMRWRSEIKLDIKKINNWMQNAWVSFGIDHNWKQDKYFAAYDTETATPAYTLLDAGIGTDFTSNKRTIASLYISCNNLTDKAYQSHLSRLKYAGLNPETGREGYYNMGRNISVKLIIPIGISSPKSL</sequence>
<dbReference type="InterPro" id="IPR008969">
    <property type="entry name" value="CarboxyPept-like_regulatory"/>
</dbReference>
<keyword evidence="9 10" id="KW-0998">Cell outer membrane</keyword>
<evidence type="ECO:0000256" key="1">
    <source>
        <dbReference type="ARBA" id="ARBA00004571"/>
    </source>
</evidence>
<dbReference type="GO" id="GO:0044718">
    <property type="term" value="P:siderophore transmembrane transport"/>
    <property type="evidence" value="ECO:0007669"/>
    <property type="project" value="TreeGrafter"/>
</dbReference>
<evidence type="ECO:0000256" key="10">
    <source>
        <dbReference type="PROSITE-ProRule" id="PRU01360"/>
    </source>
</evidence>